<gene>
    <name evidence="9" type="primary">trpA</name>
    <name evidence="11" type="ORF">CFE62_001305</name>
</gene>
<keyword evidence="4 9" id="KW-0028">Amino-acid biosynthesis</keyword>
<dbReference type="EMBL" id="NMOS02000002">
    <property type="protein sequence ID" value="RDH41024.1"/>
    <property type="molecule type" value="Genomic_DNA"/>
</dbReference>
<dbReference type="PANTHER" id="PTHR43406">
    <property type="entry name" value="TRYPTOPHAN SYNTHASE, ALPHA CHAIN"/>
    <property type="match status" value="1"/>
</dbReference>
<comment type="catalytic activity">
    <reaction evidence="8 9">
        <text>(1S,2R)-1-C-(indol-3-yl)glycerol 3-phosphate + L-serine = D-glyceraldehyde 3-phosphate + L-tryptophan + H2O</text>
        <dbReference type="Rhea" id="RHEA:10532"/>
        <dbReference type="ChEBI" id="CHEBI:15377"/>
        <dbReference type="ChEBI" id="CHEBI:33384"/>
        <dbReference type="ChEBI" id="CHEBI:57912"/>
        <dbReference type="ChEBI" id="CHEBI:58866"/>
        <dbReference type="ChEBI" id="CHEBI:59776"/>
        <dbReference type="EC" id="4.2.1.20"/>
    </reaction>
</comment>
<proteinExistence type="inferred from homology"/>
<keyword evidence="7 9" id="KW-0456">Lyase</keyword>
<dbReference type="SUPFAM" id="SSF51366">
    <property type="entry name" value="Ribulose-phoshate binding barrel"/>
    <property type="match status" value="1"/>
</dbReference>
<dbReference type="Proteomes" id="UP000226429">
    <property type="component" value="Unassembled WGS sequence"/>
</dbReference>
<keyword evidence="5 9" id="KW-0822">Tryptophan biosynthesis</keyword>
<evidence type="ECO:0000256" key="3">
    <source>
        <dbReference type="ARBA" id="ARBA00011270"/>
    </source>
</evidence>
<dbReference type="Gene3D" id="3.20.20.70">
    <property type="entry name" value="Aldolase class I"/>
    <property type="match status" value="1"/>
</dbReference>
<evidence type="ECO:0000313" key="11">
    <source>
        <dbReference type="EMBL" id="RDH41024.1"/>
    </source>
</evidence>
<accession>A0A370CLC9</accession>
<evidence type="ECO:0000256" key="10">
    <source>
        <dbReference type="RuleBase" id="RU003662"/>
    </source>
</evidence>
<evidence type="ECO:0000256" key="8">
    <source>
        <dbReference type="ARBA" id="ARBA00049047"/>
    </source>
</evidence>
<dbReference type="InterPro" id="IPR013785">
    <property type="entry name" value="Aldolase_TIM"/>
</dbReference>
<sequence length="257" mass="27388">MLKQIFKTNKKAFIPFIMVGHPSMEDTRRAILGLASAGADLIELGVPFSDPAADGPINQAAAEIALRQGVTLKQIINLVQSIRKSGCETPILLFSYFNPILAFGEKAFVTAAVSAGIQGVLVVDLPAEEGLSFYQQARAAHLGVVLLASPTTSPSRFTLYHHINPSFIYYISRCAVTGVQETLSQTLAVEIHTLRTYFPHHPIAVGFGISTIEQAQAVASFAEGVVVGSGLVKALETSGITAFLTLAKHFANSIHGV</sequence>
<dbReference type="NCBIfam" id="TIGR00262">
    <property type="entry name" value="trpA"/>
    <property type="match status" value="1"/>
</dbReference>
<dbReference type="AlphaFoldDB" id="A0A370CLC9"/>
<comment type="function">
    <text evidence="1 9">The alpha subunit is responsible for the aldol cleavage of indoleglycerol phosphate to indole and glyceraldehyde 3-phosphate.</text>
</comment>
<evidence type="ECO:0000256" key="7">
    <source>
        <dbReference type="ARBA" id="ARBA00023239"/>
    </source>
</evidence>
<dbReference type="GO" id="GO:0005829">
    <property type="term" value="C:cytosol"/>
    <property type="evidence" value="ECO:0007669"/>
    <property type="project" value="TreeGrafter"/>
</dbReference>
<reference evidence="11 12" key="2">
    <citation type="journal article" date="2018" name="J. Invertebr. Pathol.">
        <title>'Candidatus Aquirickettsiella gammari' (Gammaproteobacteria: Legionellales: Coxiellaceae): A bacterial pathogen of the freshwater crustacean Gammarus fossarum (Malacostraca: Amphipoda).</title>
        <authorList>
            <person name="Bojko J."/>
            <person name="Dunn A.M."/>
            <person name="Stebbing P.D."/>
            <person name="van Aerle R."/>
            <person name="Bacela-Spychalska K."/>
            <person name="Bean T.P."/>
            <person name="Urrutia A."/>
            <person name="Stentiford G.D."/>
        </authorList>
    </citation>
    <scope>NUCLEOTIDE SEQUENCE [LARGE SCALE GENOMIC DNA]</scope>
    <source>
        <strain evidence="11">RA15029</strain>
    </source>
</reference>
<reference evidence="11 12" key="1">
    <citation type="journal article" date="2017" name="Int. J. Syst. Evol. Microbiol.">
        <title>Aquarickettsiella crustaci n. gen. n. sp. (Gammaproteobacteria: Legionellales: Coxiellaceae); a bacterial pathogen of the freshwater crustacean: Gammarus fossarum (Malacostraca: Amphipoda).</title>
        <authorList>
            <person name="Bojko J."/>
            <person name="Dunn A.M."/>
            <person name="Stebbing P.D."/>
            <person name="Van Aerle R."/>
            <person name="Bacela-Spychalska K."/>
            <person name="Bean T.P."/>
            <person name="Stentiford G.D."/>
        </authorList>
    </citation>
    <scope>NUCLEOTIDE SEQUENCE [LARGE SCALE GENOMIC DNA]</scope>
    <source>
        <strain evidence="11">RA15029</strain>
    </source>
</reference>
<dbReference type="Pfam" id="PF00290">
    <property type="entry name" value="Trp_syntA"/>
    <property type="match status" value="1"/>
</dbReference>
<dbReference type="InterPro" id="IPR011060">
    <property type="entry name" value="RibuloseP-bd_barrel"/>
</dbReference>
<comment type="similarity">
    <text evidence="9 10">Belongs to the TrpA family.</text>
</comment>
<evidence type="ECO:0000256" key="9">
    <source>
        <dbReference type="HAMAP-Rule" id="MF_00131"/>
    </source>
</evidence>
<dbReference type="PANTHER" id="PTHR43406:SF1">
    <property type="entry name" value="TRYPTOPHAN SYNTHASE ALPHA CHAIN, CHLOROPLASTIC"/>
    <property type="match status" value="1"/>
</dbReference>
<evidence type="ECO:0000256" key="4">
    <source>
        <dbReference type="ARBA" id="ARBA00022605"/>
    </source>
</evidence>
<protein>
    <recommendedName>
        <fullName evidence="9">Tryptophan synthase alpha chain</fullName>
        <ecNumber evidence="9">4.2.1.20</ecNumber>
    </recommendedName>
</protein>
<comment type="subunit">
    <text evidence="3 9">Tetramer of two alpha and two beta chains.</text>
</comment>
<keyword evidence="12" id="KW-1185">Reference proteome</keyword>
<evidence type="ECO:0000256" key="6">
    <source>
        <dbReference type="ARBA" id="ARBA00023141"/>
    </source>
</evidence>
<organism evidence="11 12">
    <name type="scientific">Candidatus Aquirickettsiella gammari</name>
    <dbReference type="NCBI Taxonomy" id="2016198"/>
    <lineage>
        <taxon>Bacteria</taxon>
        <taxon>Pseudomonadati</taxon>
        <taxon>Pseudomonadota</taxon>
        <taxon>Gammaproteobacteria</taxon>
        <taxon>Legionellales</taxon>
        <taxon>Coxiellaceae</taxon>
        <taxon>Candidatus Aquirickettsiella</taxon>
    </lineage>
</organism>
<comment type="caution">
    <text evidence="11">The sequence shown here is derived from an EMBL/GenBank/DDBJ whole genome shotgun (WGS) entry which is preliminary data.</text>
</comment>
<dbReference type="InterPro" id="IPR002028">
    <property type="entry name" value="Trp_synthase_suA"/>
</dbReference>
<evidence type="ECO:0000256" key="5">
    <source>
        <dbReference type="ARBA" id="ARBA00022822"/>
    </source>
</evidence>
<keyword evidence="6 9" id="KW-0057">Aromatic amino acid biosynthesis</keyword>
<evidence type="ECO:0000256" key="2">
    <source>
        <dbReference type="ARBA" id="ARBA00004733"/>
    </source>
</evidence>
<feature type="active site" description="Proton acceptor" evidence="9">
    <location>
        <position position="54"/>
    </location>
</feature>
<dbReference type="CDD" id="cd04724">
    <property type="entry name" value="Tryptophan_synthase_alpha"/>
    <property type="match status" value="1"/>
</dbReference>
<dbReference type="EC" id="4.2.1.20" evidence="9"/>
<evidence type="ECO:0000256" key="1">
    <source>
        <dbReference type="ARBA" id="ARBA00003365"/>
    </source>
</evidence>
<dbReference type="GO" id="GO:0004834">
    <property type="term" value="F:tryptophan synthase activity"/>
    <property type="evidence" value="ECO:0007669"/>
    <property type="project" value="UniProtKB-UniRule"/>
</dbReference>
<feature type="active site" description="Proton acceptor" evidence="9">
    <location>
        <position position="43"/>
    </location>
</feature>
<dbReference type="HAMAP" id="MF_00131">
    <property type="entry name" value="Trp_synth_alpha"/>
    <property type="match status" value="1"/>
</dbReference>
<evidence type="ECO:0000313" key="12">
    <source>
        <dbReference type="Proteomes" id="UP000226429"/>
    </source>
</evidence>
<name>A0A370CLC9_9COXI</name>
<dbReference type="FunFam" id="3.20.20.70:FF:000037">
    <property type="entry name" value="Tryptophan synthase alpha chain"/>
    <property type="match status" value="1"/>
</dbReference>
<dbReference type="UniPathway" id="UPA00035">
    <property type="reaction ID" value="UER00044"/>
</dbReference>
<comment type="pathway">
    <text evidence="2 9">Amino-acid biosynthesis; L-tryptophan biosynthesis; L-tryptophan from chorismate: step 5/5.</text>
</comment>